<dbReference type="PANTHER" id="PTHR35568">
    <property type="entry name" value="TRANSCRIPTIONAL REGULATOR DAUR"/>
    <property type="match status" value="1"/>
</dbReference>
<dbReference type="InterPro" id="IPR039445">
    <property type="entry name" value="DauR-like_HTH"/>
</dbReference>
<dbReference type="PANTHER" id="PTHR35568:SF1">
    <property type="entry name" value="TRANSCRIPTIONAL REGULATOR DAUR"/>
    <property type="match status" value="1"/>
</dbReference>
<evidence type="ECO:0000313" key="4">
    <source>
        <dbReference type="Proteomes" id="UP000054683"/>
    </source>
</evidence>
<dbReference type="EMBL" id="FCOK02000008">
    <property type="protein sequence ID" value="SAL23889.1"/>
    <property type="molecule type" value="Genomic_DNA"/>
</dbReference>
<name>A0A158FX26_9BURK</name>
<accession>A0A158FX26</accession>
<feature type="domain" description="Transcriptional regulator DauR-like HTH" evidence="2">
    <location>
        <begin position="174"/>
        <end position="232"/>
    </location>
</feature>
<protein>
    <submittedName>
        <fullName evidence="3">YheO domain-containing protein</fullName>
    </submittedName>
</protein>
<dbReference type="InterPro" id="IPR039446">
    <property type="entry name" value="DauR-like"/>
</dbReference>
<feature type="domain" description="YheO-like" evidence="1">
    <location>
        <begin position="39"/>
        <end position="144"/>
    </location>
</feature>
<dbReference type="Pfam" id="PF13309">
    <property type="entry name" value="HTH_22"/>
    <property type="match status" value="1"/>
</dbReference>
<dbReference type="OrthoDB" id="9796595at2"/>
<organism evidence="3 4">
    <name type="scientific">Caballeronia udeis</name>
    <dbReference type="NCBI Taxonomy" id="1232866"/>
    <lineage>
        <taxon>Bacteria</taxon>
        <taxon>Pseudomonadati</taxon>
        <taxon>Pseudomonadota</taxon>
        <taxon>Betaproteobacteria</taxon>
        <taxon>Burkholderiales</taxon>
        <taxon>Burkholderiaceae</taxon>
        <taxon>Caballeronia</taxon>
    </lineage>
</organism>
<evidence type="ECO:0000259" key="2">
    <source>
        <dbReference type="Pfam" id="PF13309"/>
    </source>
</evidence>
<proteinExistence type="predicted"/>
<sequence>MTKARNLKIASGQPAELAVKARPKRALKRNEPQPSAELLARYRAIADGIVLLFPPYTEVVIHDLGTQTVVHVANNQSKRELGDESSLDDIEFDPDESVIGPYEKLGWDGRKIRSVSIVVRSDAGQAIGVMCINFHIAALEQARQALDLLLSSTALQPQPEKLFQDDWQERVNIFLNHWLQERKLTLSMLTREHKRTLIEALHEEGAFKGKSAANYVAKVLSIGRATVFNYLKELRATTDE</sequence>
<evidence type="ECO:0000313" key="3">
    <source>
        <dbReference type="EMBL" id="SAL23889.1"/>
    </source>
</evidence>
<dbReference type="AlphaFoldDB" id="A0A158FX26"/>
<dbReference type="Proteomes" id="UP000054683">
    <property type="component" value="Unassembled WGS sequence"/>
</dbReference>
<gene>
    <name evidence="3" type="ORF">AWB69_01689</name>
</gene>
<evidence type="ECO:0000259" key="1">
    <source>
        <dbReference type="Pfam" id="PF08348"/>
    </source>
</evidence>
<dbReference type="Pfam" id="PF08348">
    <property type="entry name" value="PAS_6"/>
    <property type="match status" value="1"/>
</dbReference>
<dbReference type="InterPro" id="IPR013559">
    <property type="entry name" value="YheO"/>
</dbReference>
<reference evidence="3 4" key="1">
    <citation type="submission" date="2016-01" db="EMBL/GenBank/DDBJ databases">
        <authorList>
            <person name="Oliw E.H."/>
        </authorList>
    </citation>
    <scope>NUCLEOTIDE SEQUENCE [LARGE SCALE GENOMIC DNA]</scope>
    <source>
        <strain evidence="3">LMG 27134</strain>
    </source>
</reference>